<proteinExistence type="predicted"/>
<organism evidence="2 3">
    <name type="scientific">Populus trichocarpa</name>
    <name type="common">Western balsam poplar</name>
    <name type="synonym">Populus balsamifera subsp. trichocarpa</name>
    <dbReference type="NCBI Taxonomy" id="3694"/>
    <lineage>
        <taxon>Eukaryota</taxon>
        <taxon>Viridiplantae</taxon>
        <taxon>Streptophyta</taxon>
        <taxon>Embryophyta</taxon>
        <taxon>Tracheophyta</taxon>
        <taxon>Spermatophyta</taxon>
        <taxon>Magnoliopsida</taxon>
        <taxon>eudicotyledons</taxon>
        <taxon>Gunneridae</taxon>
        <taxon>Pentapetalae</taxon>
        <taxon>rosids</taxon>
        <taxon>fabids</taxon>
        <taxon>Malpighiales</taxon>
        <taxon>Salicaceae</taxon>
        <taxon>Saliceae</taxon>
        <taxon>Populus</taxon>
    </lineage>
</organism>
<sequence>MFNFTPNNYMNQNSIKSKHERLLGTPGTYSPSQKHGSHHENNSGVSLYVRERSITPYLLNNYSVMMMVIIYHEHKHARQHPIKQKHF</sequence>
<dbReference type="AlphaFoldDB" id="A0A2K2C1P3"/>
<protein>
    <submittedName>
        <fullName evidence="2">Uncharacterized protein</fullName>
    </submittedName>
</protein>
<evidence type="ECO:0000313" key="3">
    <source>
        <dbReference type="Proteomes" id="UP000006729"/>
    </source>
</evidence>
<dbReference type="InParanoid" id="A0A2K2C1P3"/>
<gene>
    <name evidence="2" type="ORF">POPTR_001G219600</name>
</gene>
<evidence type="ECO:0000256" key="1">
    <source>
        <dbReference type="SAM" id="MobiDB-lite"/>
    </source>
</evidence>
<accession>A0A2K2C1P3</accession>
<feature type="compositionally biased region" description="Polar residues" evidence="1">
    <location>
        <begin position="1"/>
        <end position="15"/>
    </location>
</feature>
<name>A0A2K2C1P3_POPTR</name>
<keyword evidence="3" id="KW-1185">Reference proteome</keyword>
<feature type="region of interest" description="Disordered" evidence="1">
    <location>
        <begin position="1"/>
        <end position="45"/>
    </location>
</feature>
<evidence type="ECO:0000313" key="2">
    <source>
        <dbReference type="EMBL" id="PNT55950.1"/>
    </source>
</evidence>
<reference evidence="2 3" key="1">
    <citation type="journal article" date="2006" name="Science">
        <title>The genome of black cottonwood, Populus trichocarpa (Torr. &amp; Gray).</title>
        <authorList>
            <person name="Tuskan G.A."/>
            <person name="Difazio S."/>
            <person name="Jansson S."/>
            <person name="Bohlmann J."/>
            <person name="Grigoriev I."/>
            <person name="Hellsten U."/>
            <person name="Putnam N."/>
            <person name="Ralph S."/>
            <person name="Rombauts S."/>
            <person name="Salamov A."/>
            <person name="Schein J."/>
            <person name="Sterck L."/>
            <person name="Aerts A."/>
            <person name="Bhalerao R.R."/>
            <person name="Bhalerao R.P."/>
            <person name="Blaudez D."/>
            <person name="Boerjan W."/>
            <person name="Brun A."/>
            <person name="Brunner A."/>
            <person name="Busov V."/>
            <person name="Campbell M."/>
            <person name="Carlson J."/>
            <person name="Chalot M."/>
            <person name="Chapman J."/>
            <person name="Chen G.L."/>
            <person name="Cooper D."/>
            <person name="Coutinho P.M."/>
            <person name="Couturier J."/>
            <person name="Covert S."/>
            <person name="Cronk Q."/>
            <person name="Cunningham R."/>
            <person name="Davis J."/>
            <person name="Degroeve S."/>
            <person name="Dejardin A."/>
            <person name="Depamphilis C."/>
            <person name="Detter J."/>
            <person name="Dirks B."/>
            <person name="Dubchak I."/>
            <person name="Duplessis S."/>
            <person name="Ehlting J."/>
            <person name="Ellis B."/>
            <person name="Gendler K."/>
            <person name="Goodstein D."/>
            <person name="Gribskov M."/>
            <person name="Grimwood J."/>
            <person name="Groover A."/>
            <person name="Gunter L."/>
            <person name="Hamberger B."/>
            <person name="Heinze B."/>
            <person name="Helariutta Y."/>
            <person name="Henrissat B."/>
            <person name="Holligan D."/>
            <person name="Holt R."/>
            <person name="Huang W."/>
            <person name="Islam-Faridi N."/>
            <person name="Jones S."/>
            <person name="Jones-Rhoades M."/>
            <person name="Jorgensen R."/>
            <person name="Joshi C."/>
            <person name="Kangasjarvi J."/>
            <person name="Karlsson J."/>
            <person name="Kelleher C."/>
            <person name="Kirkpatrick R."/>
            <person name="Kirst M."/>
            <person name="Kohler A."/>
            <person name="Kalluri U."/>
            <person name="Larimer F."/>
            <person name="Leebens-Mack J."/>
            <person name="Leple J.C."/>
            <person name="Locascio P."/>
            <person name="Lou Y."/>
            <person name="Lucas S."/>
            <person name="Martin F."/>
            <person name="Montanini B."/>
            <person name="Napoli C."/>
            <person name="Nelson D.R."/>
            <person name="Nelson C."/>
            <person name="Nieminen K."/>
            <person name="Nilsson O."/>
            <person name="Pereda V."/>
            <person name="Peter G."/>
            <person name="Philippe R."/>
            <person name="Pilate G."/>
            <person name="Poliakov A."/>
            <person name="Razumovskaya J."/>
            <person name="Richardson P."/>
            <person name="Rinaldi C."/>
            <person name="Ritland K."/>
            <person name="Rouze P."/>
            <person name="Ryaboy D."/>
            <person name="Schmutz J."/>
            <person name="Schrader J."/>
            <person name="Segerman B."/>
            <person name="Shin H."/>
            <person name="Siddiqui A."/>
            <person name="Sterky F."/>
            <person name="Terry A."/>
            <person name="Tsai C.J."/>
            <person name="Uberbacher E."/>
            <person name="Unneberg P."/>
            <person name="Vahala J."/>
            <person name="Wall K."/>
            <person name="Wessler S."/>
            <person name="Yang G."/>
            <person name="Yin T."/>
            <person name="Douglas C."/>
            <person name="Marra M."/>
            <person name="Sandberg G."/>
            <person name="Van de Peer Y."/>
            <person name="Rokhsar D."/>
        </authorList>
    </citation>
    <scope>NUCLEOTIDE SEQUENCE [LARGE SCALE GENOMIC DNA]</scope>
    <source>
        <strain evidence="3">cv. Nisqually</strain>
    </source>
</reference>
<dbReference type="Proteomes" id="UP000006729">
    <property type="component" value="Chromosome 1"/>
</dbReference>
<dbReference type="EMBL" id="CM009290">
    <property type="protein sequence ID" value="PNT55950.1"/>
    <property type="molecule type" value="Genomic_DNA"/>
</dbReference>